<gene>
    <name evidence="1" type="ORF">S01H4_37056</name>
</gene>
<reference evidence="1" key="1">
    <citation type="journal article" date="2014" name="Front. Microbiol.">
        <title>High frequency of phylogenetically diverse reductive dehalogenase-homologous genes in deep subseafloor sedimentary metagenomes.</title>
        <authorList>
            <person name="Kawai M."/>
            <person name="Futagami T."/>
            <person name="Toyoda A."/>
            <person name="Takaki Y."/>
            <person name="Nishi S."/>
            <person name="Hori S."/>
            <person name="Arai W."/>
            <person name="Tsubouchi T."/>
            <person name="Morono Y."/>
            <person name="Uchiyama I."/>
            <person name="Ito T."/>
            <person name="Fujiyama A."/>
            <person name="Inagaki F."/>
            <person name="Takami H."/>
        </authorList>
    </citation>
    <scope>NUCLEOTIDE SEQUENCE</scope>
    <source>
        <strain evidence="1">Expedition CK06-06</strain>
    </source>
</reference>
<name>X1CW96_9ZZZZ</name>
<organism evidence="1">
    <name type="scientific">marine sediment metagenome</name>
    <dbReference type="NCBI Taxonomy" id="412755"/>
    <lineage>
        <taxon>unclassified sequences</taxon>
        <taxon>metagenomes</taxon>
        <taxon>ecological metagenomes</taxon>
    </lineage>
</organism>
<evidence type="ECO:0000313" key="1">
    <source>
        <dbReference type="EMBL" id="GAG97237.1"/>
    </source>
</evidence>
<sequence length="181" mass="20165">MAITKTNIVNQGLLALGELVCIDVDSDSTKRATTMKELYDIKLNYLLRKYDWKFAIKRLQLVVIDYKLEFDAETTAFVVSELVNGAVGEGTVEYLLTNGTSGALWLSNVTTGFVDDENITGDIAGDATANGIEFSPTPVNEFDYIFALPSDYIKLIELYPDYIKYNIEKNMILCGESDTLD</sequence>
<feature type="non-terminal residue" evidence="1">
    <location>
        <position position="181"/>
    </location>
</feature>
<proteinExistence type="predicted"/>
<protein>
    <submittedName>
        <fullName evidence="1">Uncharacterized protein</fullName>
    </submittedName>
</protein>
<dbReference type="AlphaFoldDB" id="X1CW96"/>
<dbReference type="EMBL" id="BART01019869">
    <property type="protein sequence ID" value="GAG97237.1"/>
    <property type="molecule type" value="Genomic_DNA"/>
</dbReference>
<accession>X1CW96</accession>
<comment type="caution">
    <text evidence="1">The sequence shown here is derived from an EMBL/GenBank/DDBJ whole genome shotgun (WGS) entry which is preliminary data.</text>
</comment>